<reference evidence="2 3" key="1">
    <citation type="journal article" date="2018" name="MBio">
        <title>Comparative Genomics Reveals the Core Gene Toolbox for the Fungus-Insect Symbiosis.</title>
        <authorList>
            <person name="Wang Y."/>
            <person name="Stata M."/>
            <person name="Wang W."/>
            <person name="Stajich J.E."/>
            <person name="White M.M."/>
            <person name="Moncalvo J.M."/>
        </authorList>
    </citation>
    <scope>NUCLEOTIDE SEQUENCE [LARGE SCALE GENOMIC DNA]</scope>
    <source>
        <strain evidence="2 3">SC-DP-2</strain>
    </source>
</reference>
<keyword evidence="1" id="KW-1133">Transmembrane helix</keyword>
<feature type="non-terminal residue" evidence="2">
    <location>
        <position position="1"/>
    </location>
</feature>
<comment type="caution">
    <text evidence="2">The sequence shown here is derived from an EMBL/GenBank/DDBJ whole genome shotgun (WGS) entry which is preliminary data.</text>
</comment>
<keyword evidence="1" id="KW-0812">Transmembrane</keyword>
<organism evidence="2 3">
    <name type="scientific">Smittium megazygosporum</name>
    <dbReference type="NCBI Taxonomy" id="133381"/>
    <lineage>
        <taxon>Eukaryota</taxon>
        <taxon>Fungi</taxon>
        <taxon>Fungi incertae sedis</taxon>
        <taxon>Zoopagomycota</taxon>
        <taxon>Kickxellomycotina</taxon>
        <taxon>Harpellomycetes</taxon>
        <taxon>Harpellales</taxon>
        <taxon>Legeriomycetaceae</taxon>
        <taxon>Smittium</taxon>
    </lineage>
</organism>
<dbReference type="AlphaFoldDB" id="A0A2T9ZAX0"/>
<evidence type="ECO:0000256" key="1">
    <source>
        <dbReference type="SAM" id="Phobius"/>
    </source>
</evidence>
<evidence type="ECO:0000313" key="2">
    <source>
        <dbReference type="EMBL" id="PVV01728.1"/>
    </source>
</evidence>
<gene>
    <name evidence="2" type="ORF">BB560_003842</name>
</gene>
<name>A0A2T9ZAX0_9FUNG</name>
<feature type="transmembrane region" description="Helical" evidence="1">
    <location>
        <begin position="40"/>
        <end position="60"/>
    </location>
</feature>
<protein>
    <submittedName>
        <fullName evidence="2">Uncharacterized protein</fullName>
    </submittedName>
</protein>
<feature type="non-terminal residue" evidence="2">
    <location>
        <position position="68"/>
    </location>
</feature>
<dbReference type="Proteomes" id="UP000245609">
    <property type="component" value="Unassembled WGS sequence"/>
</dbReference>
<dbReference type="EMBL" id="MBFS01000844">
    <property type="protein sequence ID" value="PVV01728.1"/>
    <property type="molecule type" value="Genomic_DNA"/>
</dbReference>
<keyword evidence="1" id="KW-0472">Membrane</keyword>
<accession>A0A2T9ZAX0</accession>
<feature type="transmembrane region" description="Helical" evidence="1">
    <location>
        <begin position="6"/>
        <end position="28"/>
    </location>
</feature>
<keyword evidence="3" id="KW-1185">Reference proteome</keyword>
<proteinExistence type="predicted"/>
<evidence type="ECO:0000313" key="3">
    <source>
        <dbReference type="Proteomes" id="UP000245609"/>
    </source>
</evidence>
<sequence length="68" mass="7343">SVCLYPFVFFSSASLSVAFPFLSSAFIFRSTFGTTDALLLLRFAMVLSLAISSSFPLSLLPPGFSYST</sequence>